<proteinExistence type="predicted"/>
<accession>A0ABR8KCV5</accession>
<evidence type="ECO:0000313" key="2">
    <source>
        <dbReference type="Proteomes" id="UP000637383"/>
    </source>
</evidence>
<dbReference type="Proteomes" id="UP000637383">
    <property type="component" value="Unassembled WGS sequence"/>
</dbReference>
<reference evidence="1 2" key="1">
    <citation type="journal article" date="2020" name="ISME J.">
        <title>Comparative genomics reveals insights into cyanobacterial evolution and habitat adaptation.</title>
        <authorList>
            <person name="Chen M.Y."/>
            <person name="Teng W.K."/>
            <person name="Zhao L."/>
            <person name="Hu C.X."/>
            <person name="Zhou Y.K."/>
            <person name="Han B.P."/>
            <person name="Song L.R."/>
            <person name="Shu W.S."/>
        </authorList>
    </citation>
    <scope>NUCLEOTIDE SEQUENCE [LARGE SCALE GENOMIC DNA]</scope>
    <source>
        <strain evidence="1 2">FACHB-159</strain>
    </source>
</reference>
<sequence>MMAMCFWSHSHYWSSCLSSTNKNSLGVVIRVACFKKVNWVGFNFCKYHAQAVEVFRNLPESDRFFYEIKPNCYASFKVWCIDSQHFDLVVSLLKNYADIELEFAIADPNQVPEIFKVLKLQFFQRNVQKC</sequence>
<organism evidence="1 2">
    <name type="scientific">Nostoc paludosum FACHB-159</name>
    <dbReference type="NCBI Taxonomy" id="2692908"/>
    <lineage>
        <taxon>Bacteria</taxon>
        <taxon>Bacillati</taxon>
        <taxon>Cyanobacteriota</taxon>
        <taxon>Cyanophyceae</taxon>
        <taxon>Nostocales</taxon>
        <taxon>Nostocaceae</taxon>
        <taxon>Nostoc</taxon>
    </lineage>
</organism>
<dbReference type="EMBL" id="JACJTU010000031">
    <property type="protein sequence ID" value="MBD2737374.1"/>
    <property type="molecule type" value="Genomic_DNA"/>
</dbReference>
<name>A0ABR8KCV5_9NOSO</name>
<comment type="caution">
    <text evidence="1">The sequence shown here is derived from an EMBL/GenBank/DDBJ whole genome shotgun (WGS) entry which is preliminary data.</text>
</comment>
<protein>
    <submittedName>
        <fullName evidence="1">Uncharacterized protein</fullName>
    </submittedName>
</protein>
<keyword evidence="2" id="KW-1185">Reference proteome</keyword>
<evidence type="ECO:0000313" key="1">
    <source>
        <dbReference type="EMBL" id="MBD2737374.1"/>
    </source>
</evidence>
<gene>
    <name evidence="1" type="ORF">H6H03_26395</name>
</gene>